<gene>
    <name evidence="1" type="ORF">GEV33_010850</name>
</gene>
<protein>
    <submittedName>
        <fullName evidence="1">Uncharacterized protein</fullName>
    </submittedName>
</protein>
<dbReference type="Proteomes" id="UP000719412">
    <property type="component" value="Unassembled WGS sequence"/>
</dbReference>
<evidence type="ECO:0000313" key="2">
    <source>
        <dbReference type="Proteomes" id="UP000719412"/>
    </source>
</evidence>
<name>A0A8J6L8M1_TENMO</name>
<reference evidence="1" key="1">
    <citation type="journal article" date="2020" name="J Insects Food Feed">
        <title>The yellow mealworm (Tenebrio molitor) genome: a resource for the emerging insects as food and feed industry.</title>
        <authorList>
            <person name="Eriksson T."/>
            <person name="Andere A."/>
            <person name="Kelstrup H."/>
            <person name="Emery V."/>
            <person name="Picard C."/>
        </authorList>
    </citation>
    <scope>NUCLEOTIDE SEQUENCE</scope>
    <source>
        <strain evidence="1">Stoneville</strain>
        <tissue evidence="1">Whole head</tissue>
    </source>
</reference>
<dbReference type="EMBL" id="JABDTM020026438">
    <property type="protein sequence ID" value="KAH0811940.1"/>
    <property type="molecule type" value="Genomic_DNA"/>
</dbReference>
<accession>A0A8J6L8M1</accession>
<proteinExistence type="predicted"/>
<comment type="caution">
    <text evidence="1">The sequence shown here is derived from an EMBL/GenBank/DDBJ whole genome shotgun (WGS) entry which is preliminary data.</text>
</comment>
<organism evidence="1 2">
    <name type="scientific">Tenebrio molitor</name>
    <name type="common">Yellow mealworm beetle</name>
    <dbReference type="NCBI Taxonomy" id="7067"/>
    <lineage>
        <taxon>Eukaryota</taxon>
        <taxon>Metazoa</taxon>
        <taxon>Ecdysozoa</taxon>
        <taxon>Arthropoda</taxon>
        <taxon>Hexapoda</taxon>
        <taxon>Insecta</taxon>
        <taxon>Pterygota</taxon>
        <taxon>Neoptera</taxon>
        <taxon>Endopterygota</taxon>
        <taxon>Coleoptera</taxon>
        <taxon>Polyphaga</taxon>
        <taxon>Cucujiformia</taxon>
        <taxon>Tenebrionidae</taxon>
        <taxon>Tenebrio</taxon>
    </lineage>
</organism>
<reference evidence="1" key="2">
    <citation type="submission" date="2021-08" db="EMBL/GenBank/DDBJ databases">
        <authorList>
            <person name="Eriksson T."/>
        </authorList>
    </citation>
    <scope>NUCLEOTIDE SEQUENCE</scope>
    <source>
        <strain evidence="1">Stoneville</strain>
        <tissue evidence="1">Whole head</tissue>
    </source>
</reference>
<keyword evidence="2" id="KW-1185">Reference proteome</keyword>
<sequence>MIPTRPVSCPEFLRRSGMRTGDPDSLIGERWTRTRCPLGGGSAVVAFKRAILDEKIPRLRCSSSERPFRLNGQVDILSRRRCEPDLRRIVHFVRQGRTPDKSRSGCFTRLGKKAETVQSSLKCNLNGAAEREEKQEWRVFTRETGANKRNVLQWEGLDTARVETRKWPMLSFYWGRFRGHNMKSSNSGRHCKFYYSGLMGAVTVAAAAAHQSGRFCASLVATPERMTPQVVELVSCGPEIDADRCKKCNRRNVVVTERSPLNTMLSFMTSTIPRCIRYRDLWVWIRSNLAIKRHVVQGLLYRRPDSRLLASLFVQPPDTRDDIKKNQRTDEDRIAPPSIIADVIAVKGQSRTKSYHQRGYSSLEIGKRFFFVQPYAKRALCVPKTGREIGFRGRWGEVSNISSFRESVRVAARLIYPSGVGWASSIGVGNIIRNVICWYKQDGQDTVRRRAPRHGHRGSRPWAANLLFIVDSATGSIWQIFREKNGKTCIRCIAAGVCVVRFESLGGGAWGGRPGGTVASHSEVEKFRLIERGELCRTGVASRNASSKDRFERMVELRRVDASKPDLSIFIGSIRLGVHPIPSESNKSHLKYFPLGVGGRARLFDPREILCWFLYDVVSPRNEISFIAVSYLIWGVLAGGRGTAETEDCQGRDPDDEKRFFGSSV</sequence>
<dbReference type="AlphaFoldDB" id="A0A8J6L8M1"/>
<evidence type="ECO:0000313" key="1">
    <source>
        <dbReference type="EMBL" id="KAH0811940.1"/>
    </source>
</evidence>